<dbReference type="OrthoDB" id="56871at2157"/>
<evidence type="ECO:0000256" key="6">
    <source>
        <dbReference type="ARBA" id="ARBA00022882"/>
    </source>
</evidence>
<evidence type="ECO:0000256" key="11">
    <source>
        <dbReference type="ARBA" id="ARBA00023303"/>
    </source>
</evidence>
<feature type="transmembrane region" description="Helical" evidence="12">
    <location>
        <begin position="97"/>
        <end position="117"/>
    </location>
</feature>
<dbReference type="PANTHER" id="PTHR11537">
    <property type="entry name" value="VOLTAGE-GATED POTASSIUM CHANNEL"/>
    <property type="match status" value="1"/>
</dbReference>
<dbReference type="SUPFAM" id="SSF81324">
    <property type="entry name" value="Voltage-gated potassium channels"/>
    <property type="match status" value="1"/>
</dbReference>
<keyword evidence="5" id="KW-0631">Potassium channel</keyword>
<keyword evidence="10 12" id="KW-0472">Membrane</keyword>
<evidence type="ECO:0000259" key="13">
    <source>
        <dbReference type="Pfam" id="PF00520"/>
    </source>
</evidence>
<dbReference type="InterPro" id="IPR028325">
    <property type="entry name" value="VG_K_chnl"/>
</dbReference>
<name>A0A099T0M8_METMT</name>
<feature type="transmembrane region" description="Helical" evidence="12">
    <location>
        <begin position="221"/>
        <end position="241"/>
    </location>
</feature>
<dbReference type="AlphaFoldDB" id="A0A099T0M8"/>
<reference evidence="14 15" key="1">
    <citation type="submission" date="2014-09" db="EMBL/GenBank/DDBJ databases">
        <title>Draft genome sequence of an obligately methylotrophic methanogen, Methanococcoides methylutens, isolated from marine sediment.</title>
        <authorList>
            <person name="Guan Y."/>
            <person name="Ngugi D.K."/>
            <person name="Blom J."/>
            <person name="Ali S."/>
            <person name="Ferry J.G."/>
            <person name="Stingl U."/>
        </authorList>
    </citation>
    <scope>NUCLEOTIDE SEQUENCE [LARGE SCALE GENOMIC DNA]</scope>
    <source>
        <strain evidence="14 15">DSM 2657</strain>
    </source>
</reference>
<dbReference type="RefSeq" id="WP_048196011.1">
    <property type="nucleotide sequence ID" value="NZ_CAAGSM010000004.1"/>
</dbReference>
<evidence type="ECO:0000313" key="14">
    <source>
        <dbReference type="EMBL" id="KGK98489.1"/>
    </source>
</evidence>
<dbReference type="InterPro" id="IPR027359">
    <property type="entry name" value="Volt_channel_dom_sf"/>
</dbReference>
<dbReference type="GO" id="GO:0005249">
    <property type="term" value="F:voltage-gated potassium channel activity"/>
    <property type="evidence" value="ECO:0007669"/>
    <property type="project" value="InterPro"/>
</dbReference>
<evidence type="ECO:0000256" key="9">
    <source>
        <dbReference type="ARBA" id="ARBA00023065"/>
    </source>
</evidence>
<organism evidence="14 15">
    <name type="scientific">Methanococcoides methylutens</name>
    <dbReference type="NCBI Taxonomy" id="2226"/>
    <lineage>
        <taxon>Archaea</taxon>
        <taxon>Methanobacteriati</taxon>
        <taxon>Methanobacteriota</taxon>
        <taxon>Stenosarchaea group</taxon>
        <taxon>Methanomicrobia</taxon>
        <taxon>Methanosarcinales</taxon>
        <taxon>Methanosarcinaceae</taxon>
        <taxon>Methanococcoides</taxon>
    </lineage>
</organism>
<keyword evidence="6" id="KW-0851">Voltage-gated channel</keyword>
<sequence>MVYRLCKEGENRPDSNGWRLKLYKLIFESYSPYGKYFDVALIAAIVLSVIVVMLDSVHSISSVHHEKLYMAELIFTALFTIEYFLRIISVKSKVRYATSFFGVIDLLAIIPTYFSMLLPGSQYLLIIRVLRLLRIFRVLKLVQYLSEAEILVQALKDSSKKITVFTFTVMNLVIILGSIMYVIEGEQNGFTSIPRSIFWAVTTLTTVGYGDLVPVTPLGQAMASVVMLLGYSIIAVPTGIITHSIINRSMDAMPVEIAEEMKDVAVNIVCHNCGLLGHDTDAYYCKYCGAKL</sequence>
<dbReference type="EMBL" id="JRHO01000014">
    <property type="protein sequence ID" value="KGK98489.1"/>
    <property type="molecule type" value="Genomic_DNA"/>
</dbReference>
<dbReference type="Proteomes" id="UP000029859">
    <property type="component" value="Unassembled WGS sequence"/>
</dbReference>
<keyword evidence="7" id="KW-0630">Potassium</keyword>
<protein>
    <submittedName>
        <fullName evidence="14">Ion transporter</fullName>
    </submittedName>
</protein>
<proteinExistence type="predicted"/>
<evidence type="ECO:0000256" key="10">
    <source>
        <dbReference type="ARBA" id="ARBA00023136"/>
    </source>
</evidence>
<evidence type="ECO:0000256" key="2">
    <source>
        <dbReference type="ARBA" id="ARBA00022448"/>
    </source>
</evidence>
<evidence type="ECO:0000313" key="15">
    <source>
        <dbReference type="Proteomes" id="UP000029859"/>
    </source>
</evidence>
<comment type="subcellular location">
    <subcellularLocation>
        <location evidence="1">Membrane</location>
        <topology evidence="1">Multi-pass membrane protein</topology>
    </subcellularLocation>
</comment>
<dbReference type="InterPro" id="IPR005821">
    <property type="entry name" value="Ion_trans_dom"/>
</dbReference>
<evidence type="ECO:0000256" key="4">
    <source>
        <dbReference type="ARBA" id="ARBA00022692"/>
    </source>
</evidence>
<dbReference type="GO" id="GO:0008076">
    <property type="term" value="C:voltage-gated potassium channel complex"/>
    <property type="evidence" value="ECO:0007669"/>
    <property type="project" value="InterPro"/>
</dbReference>
<dbReference type="Gene3D" id="1.20.120.350">
    <property type="entry name" value="Voltage-gated potassium channels. Chain C"/>
    <property type="match status" value="1"/>
</dbReference>
<feature type="transmembrane region" description="Helical" evidence="12">
    <location>
        <begin position="36"/>
        <end position="56"/>
    </location>
</feature>
<keyword evidence="2" id="KW-0813">Transport</keyword>
<evidence type="ECO:0000256" key="12">
    <source>
        <dbReference type="SAM" id="Phobius"/>
    </source>
</evidence>
<feature type="transmembrane region" description="Helical" evidence="12">
    <location>
        <begin position="68"/>
        <end position="85"/>
    </location>
</feature>
<dbReference type="GO" id="GO:0001508">
    <property type="term" value="P:action potential"/>
    <property type="evidence" value="ECO:0007669"/>
    <property type="project" value="TreeGrafter"/>
</dbReference>
<keyword evidence="3" id="KW-0633">Potassium transport</keyword>
<accession>A0A099T0M8</accession>
<keyword evidence="11" id="KW-0407">Ion channel</keyword>
<dbReference type="Pfam" id="PF00520">
    <property type="entry name" value="Ion_trans"/>
    <property type="match status" value="1"/>
</dbReference>
<keyword evidence="9" id="KW-0406">Ion transport</keyword>
<evidence type="ECO:0000256" key="1">
    <source>
        <dbReference type="ARBA" id="ARBA00004141"/>
    </source>
</evidence>
<comment type="caution">
    <text evidence="14">The sequence shown here is derived from an EMBL/GenBank/DDBJ whole genome shotgun (WGS) entry which is preliminary data.</text>
</comment>
<feature type="transmembrane region" description="Helical" evidence="12">
    <location>
        <begin position="162"/>
        <end position="183"/>
    </location>
</feature>
<feature type="domain" description="Ion transport" evidence="13">
    <location>
        <begin position="35"/>
        <end position="245"/>
    </location>
</feature>
<dbReference type="PRINTS" id="PR00169">
    <property type="entry name" value="KCHANNEL"/>
</dbReference>
<keyword evidence="8 12" id="KW-1133">Transmembrane helix</keyword>
<keyword evidence="4 12" id="KW-0812">Transmembrane</keyword>
<evidence type="ECO:0000256" key="8">
    <source>
        <dbReference type="ARBA" id="ARBA00022989"/>
    </source>
</evidence>
<evidence type="ECO:0000256" key="5">
    <source>
        <dbReference type="ARBA" id="ARBA00022826"/>
    </source>
</evidence>
<evidence type="ECO:0000256" key="7">
    <source>
        <dbReference type="ARBA" id="ARBA00022958"/>
    </source>
</evidence>
<keyword evidence="15" id="KW-1185">Reference proteome</keyword>
<dbReference type="Gene3D" id="1.10.287.70">
    <property type="match status" value="1"/>
</dbReference>
<dbReference type="PANTHER" id="PTHR11537:SF254">
    <property type="entry name" value="POTASSIUM VOLTAGE-GATED CHANNEL PROTEIN SHAB"/>
    <property type="match status" value="1"/>
</dbReference>
<gene>
    <name evidence="14" type="ORF">LI82_12405</name>
</gene>
<evidence type="ECO:0000256" key="3">
    <source>
        <dbReference type="ARBA" id="ARBA00022538"/>
    </source>
</evidence>